<protein>
    <submittedName>
        <fullName evidence="2">Uncharacterized LabA/DUF88 family protein</fullName>
    </submittedName>
</protein>
<dbReference type="PANTHER" id="PTHR35458:SF8">
    <property type="entry name" value="SLR0650 PROTEIN"/>
    <property type="match status" value="1"/>
</dbReference>
<dbReference type="Pfam" id="PF01936">
    <property type="entry name" value="NYN"/>
    <property type="match status" value="1"/>
</dbReference>
<name>A0ABT9ZYH0_9BACI</name>
<dbReference type="Proteomes" id="UP001230005">
    <property type="component" value="Unassembled WGS sequence"/>
</dbReference>
<accession>A0ABT9ZYH0</accession>
<evidence type="ECO:0000313" key="3">
    <source>
        <dbReference type="Proteomes" id="UP001230005"/>
    </source>
</evidence>
<dbReference type="RefSeq" id="WP_307326445.1">
    <property type="nucleotide sequence ID" value="NZ_JAUSUG010000011.1"/>
</dbReference>
<evidence type="ECO:0000259" key="1">
    <source>
        <dbReference type="Pfam" id="PF01936"/>
    </source>
</evidence>
<dbReference type="InterPro" id="IPR047140">
    <property type="entry name" value="LabA"/>
</dbReference>
<comment type="caution">
    <text evidence="2">The sequence shown here is derived from an EMBL/GenBank/DDBJ whole genome shotgun (WGS) entry which is preliminary data.</text>
</comment>
<dbReference type="InterPro" id="IPR021139">
    <property type="entry name" value="NYN"/>
</dbReference>
<keyword evidence="3" id="KW-1185">Reference proteome</keyword>
<proteinExistence type="predicted"/>
<dbReference type="PANTHER" id="PTHR35458">
    <property type="entry name" value="SLR0755 PROTEIN"/>
    <property type="match status" value="1"/>
</dbReference>
<feature type="domain" description="NYN" evidence="1">
    <location>
        <begin position="17"/>
        <end position="164"/>
    </location>
</feature>
<organism evidence="2 3">
    <name type="scientific">Evansella vedderi</name>
    <dbReference type="NCBI Taxonomy" id="38282"/>
    <lineage>
        <taxon>Bacteria</taxon>
        <taxon>Bacillati</taxon>
        <taxon>Bacillota</taxon>
        <taxon>Bacilli</taxon>
        <taxon>Bacillales</taxon>
        <taxon>Bacillaceae</taxon>
        <taxon>Evansella</taxon>
    </lineage>
</organism>
<evidence type="ECO:0000313" key="2">
    <source>
        <dbReference type="EMBL" id="MDQ0255518.1"/>
    </source>
</evidence>
<gene>
    <name evidence="2" type="ORF">J2S74_002900</name>
</gene>
<dbReference type="Gene3D" id="3.40.50.1010">
    <property type="entry name" value="5'-nuclease"/>
    <property type="match status" value="1"/>
</dbReference>
<sequence length="193" mass="21894">MKAAILVDEINAVSQLHALGIEGIRPWKKFFEAIHNVLKRDYGQCNVDYHMYGAIPPKHVDKQRYFNRKRFFSALDKDGIKVHKGLCHQSNGSLEEKGVDVMLSLDLYEFSLKHYDLLFVFSGDGDIVPAVERAQKNGAKVVAILSEKQPAKFMKRVVDGVVPLEGVIDLIDEQYVVRRSNTPKTTFKKESVC</sequence>
<reference evidence="2 3" key="1">
    <citation type="submission" date="2023-07" db="EMBL/GenBank/DDBJ databases">
        <title>Genomic Encyclopedia of Type Strains, Phase IV (KMG-IV): sequencing the most valuable type-strain genomes for metagenomic binning, comparative biology and taxonomic classification.</title>
        <authorList>
            <person name="Goeker M."/>
        </authorList>
    </citation>
    <scope>NUCLEOTIDE SEQUENCE [LARGE SCALE GENOMIC DNA]</scope>
    <source>
        <strain evidence="2 3">DSM 9768</strain>
    </source>
</reference>
<dbReference type="EMBL" id="JAUSUG010000011">
    <property type="protein sequence ID" value="MDQ0255518.1"/>
    <property type="molecule type" value="Genomic_DNA"/>
</dbReference>